<dbReference type="EMBL" id="CR380957">
    <property type="protein sequence ID" value="CAG61472.1"/>
    <property type="molecule type" value="Genomic_DNA"/>
</dbReference>
<feature type="region of interest" description="Disordered" evidence="1">
    <location>
        <begin position="77"/>
        <end position="100"/>
    </location>
</feature>
<dbReference type="HOGENOM" id="CLU_068947_0_0_1"/>
<dbReference type="VEuPathDB" id="FungiDB:CAGL0K06633g"/>
<dbReference type="STRING" id="284593.Q6FMN3"/>
<dbReference type="OMA" id="CYQMKQI"/>
<feature type="compositionally biased region" description="Polar residues" evidence="1">
    <location>
        <begin position="83"/>
        <end position="96"/>
    </location>
</feature>
<dbReference type="FunCoup" id="Q6FMN3">
    <property type="interactions" value="97"/>
</dbReference>
<organism evidence="4 5">
    <name type="scientific">Candida glabrata (strain ATCC 2001 / BCRC 20586 / JCM 3761 / NBRC 0622 / NRRL Y-65 / CBS 138)</name>
    <name type="common">Yeast</name>
    <name type="synonym">Nakaseomyces glabratus</name>
    <dbReference type="NCBI Taxonomy" id="284593"/>
    <lineage>
        <taxon>Eukaryota</taxon>
        <taxon>Fungi</taxon>
        <taxon>Dikarya</taxon>
        <taxon>Ascomycota</taxon>
        <taxon>Saccharomycotina</taxon>
        <taxon>Saccharomycetes</taxon>
        <taxon>Saccharomycetales</taxon>
        <taxon>Saccharomycetaceae</taxon>
        <taxon>Nakaseomyces</taxon>
    </lineage>
</organism>
<feature type="domain" description="Inner kinetochore subunit AME1" evidence="2">
    <location>
        <begin position="112"/>
        <end position="312"/>
    </location>
</feature>
<keyword evidence="5" id="KW-1185">Reference proteome</keyword>
<name>Q6FMN3_CANGA</name>
<evidence type="ECO:0000259" key="2">
    <source>
        <dbReference type="Pfam" id="PF20994"/>
    </source>
</evidence>
<dbReference type="KEGG" id="cgr:2890444"/>
<reference evidence="4 5" key="1">
    <citation type="journal article" date="2004" name="Nature">
        <title>Genome evolution in yeasts.</title>
        <authorList>
            <consortium name="Genolevures"/>
            <person name="Dujon B."/>
            <person name="Sherman D."/>
            <person name="Fischer G."/>
            <person name="Durrens P."/>
            <person name="Casaregola S."/>
            <person name="Lafontaine I."/>
            <person name="de Montigny J."/>
            <person name="Marck C."/>
            <person name="Neuveglise C."/>
            <person name="Talla E."/>
            <person name="Goffard N."/>
            <person name="Frangeul L."/>
            <person name="Aigle M."/>
            <person name="Anthouard V."/>
            <person name="Babour A."/>
            <person name="Barbe V."/>
            <person name="Barnay S."/>
            <person name="Blanchin S."/>
            <person name="Beckerich J.M."/>
            <person name="Beyne E."/>
            <person name="Bleykasten C."/>
            <person name="Boisrame A."/>
            <person name="Boyer J."/>
            <person name="Cattolico L."/>
            <person name="Confanioleri F."/>
            <person name="de Daruvar A."/>
            <person name="Despons L."/>
            <person name="Fabre E."/>
            <person name="Fairhead C."/>
            <person name="Ferry-Dumazet H."/>
            <person name="Groppi A."/>
            <person name="Hantraye F."/>
            <person name="Hennequin C."/>
            <person name="Jauniaux N."/>
            <person name="Joyet P."/>
            <person name="Kachouri R."/>
            <person name="Kerrest A."/>
            <person name="Koszul R."/>
            <person name="Lemaire M."/>
            <person name="Lesur I."/>
            <person name="Ma L."/>
            <person name="Muller H."/>
            <person name="Nicaud J.M."/>
            <person name="Nikolski M."/>
            <person name="Oztas S."/>
            <person name="Ozier-Kalogeropoulos O."/>
            <person name="Pellenz S."/>
            <person name="Potier S."/>
            <person name="Richard G.F."/>
            <person name="Straub M.L."/>
            <person name="Suleau A."/>
            <person name="Swennene D."/>
            <person name="Tekaia F."/>
            <person name="Wesolowski-Louvel M."/>
            <person name="Westhof E."/>
            <person name="Wirth B."/>
            <person name="Zeniou-Meyer M."/>
            <person name="Zivanovic I."/>
            <person name="Bolotin-Fukuhara M."/>
            <person name="Thierry A."/>
            <person name="Bouchier C."/>
            <person name="Caudron B."/>
            <person name="Scarpelli C."/>
            <person name="Gaillardin C."/>
            <person name="Weissenbach J."/>
            <person name="Wincker P."/>
            <person name="Souciet J.L."/>
        </authorList>
    </citation>
    <scope>NUCLEOTIDE SEQUENCE [LARGE SCALE GENOMIC DNA]</scope>
    <source>
        <strain evidence="5">ATCC 2001 / BCRC 20586 / JCM 3761 / NBRC 0622 / NRRL Y-65 / CBS 138</strain>
    </source>
</reference>
<dbReference type="InParanoid" id="Q6FMN3"/>
<dbReference type="Pfam" id="PF20994">
    <property type="entry name" value="CENPU"/>
    <property type="match status" value="1"/>
</dbReference>
<dbReference type="CGD" id="CAL0134149">
    <property type="gene designation" value="CAGL0K06633g"/>
</dbReference>
<evidence type="ECO:0000313" key="3">
    <source>
        <dbReference type="CGD" id="CAL0134149"/>
    </source>
</evidence>
<dbReference type="GO" id="GO:0034501">
    <property type="term" value="P:protein localization to kinetochore"/>
    <property type="evidence" value="ECO:0007669"/>
    <property type="project" value="EnsemblFungi"/>
</dbReference>
<evidence type="ECO:0000256" key="1">
    <source>
        <dbReference type="SAM" id="MobiDB-lite"/>
    </source>
</evidence>
<gene>
    <name evidence="3 4" type="ordered locus">CAGL0K06633g</name>
</gene>
<dbReference type="eggNOG" id="ENOG502S0ZV">
    <property type="taxonomic scope" value="Eukaryota"/>
</dbReference>
<dbReference type="InterPro" id="IPR048743">
    <property type="entry name" value="AME1"/>
</dbReference>
<protein>
    <recommendedName>
        <fullName evidence="2">Inner kinetochore subunit AME1 domain-containing protein</fullName>
    </recommendedName>
</protein>
<sequence>MDRDTKLLARLRGSHSRNVKRSKSISFADVDADLDENANVDVDVDVDADENANVDVNADVEPVFDNEYEATPDILDVPVPDTTPHTQGSETGNISTPDVPRYTGVDAHIQSSAYDFEDIPVSRLYSSITSVTTIHVLQAIFTNLLQNDLIPQALTAFNGTTNVPRLSQLKKMSHKLDMRIFQVLAEQLTADLDDLLDINKANNELCYQLKELTANSQLLNKELIAVRKEHQTIKYGGKKHKLENDRANINSKIQLNAQLVELTEALLNDNEDDQADAPLTINSLNLRHTCELLDPHNGLVKRLQSKINEIKSLQEDST</sequence>
<dbReference type="Proteomes" id="UP000002428">
    <property type="component" value="Chromosome K"/>
</dbReference>
<evidence type="ECO:0000313" key="4">
    <source>
        <dbReference type="EMBL" id="CAG61472.1"/>
    </source>
</evidence>
<accession>Q6FMN3</accession>
<proteinExistence type="predicted"/>
<dbReference type="GO" id="GO:0000817">
    <property type="term" value="C:COMA complex"/>
    <property type="evidence" value="ECO:0007669"/>
    <property type="project" value="EnsemblFungi"/>
</dbReference>
<evidence type="ECO:0000313" key="5">
    <source>
        <dbReference type="Proteomes" id="UP000002428"/>
    </source>
</evidence>
<dbReference type="GO" id="GO:0008608">
    <property type="term" value="P:attachment of spindle microtubules to kinetochore"/>
    <property type="evidence" value="ECO:0007669"/>
    <property type="project" value="EnsemblFungi"/>
</dbReference>
<dbReference type="AlphaFoldDB" id="Q6FMN3"/>